<dbReference type="Gene3D" id="2.160.20.10">
    <property type="entry name" value="Single-stranded right-handed beta-helix, Pectin lyase-like"/>
    <property type="match status" value="1"/>
</dbReference>
<gene>
    <name evidence="2" type="ORF">SAMN05444158_3992</name>
</gene>
<feature type="chain" id="PRO_5009264735" evidence="1">
    <location>
        <begin position="36"/>
        <end position="502"/>
    </location>
</feature>
<dbReference type="SUPFAM" id="SSF51126">
    <property type="entry name" value="Pectin lyase-like"/>
    <property type="match status" value="1"/>
</dbReference>
<protein>
    <submittedName>
        <fullName evidence="2">Parallel beta-helix repeat (Two copies)</fullName>
    </submittedName>
</protein>
<evidence type="ECO:0000313" key="3">
    <source>
        <dbReference type="Proteomes" id="UP000243904"/>
    </source>
</evidence>
<dbReference type="NCBIfam" id="TIGR03804">
    <property type="entry name" value="para_beta_helix"/>
    <property type="match status" value="1"/>
</dbReference>
<dbReference type="EMBL" id="LT629750">
    <property type="protein sequence ID" value="SDT00023.1"/>
    <property type="molecule type" value="Genomic_DNA"/>
</dbReference>
<sequence>MWGKKLKAREIVAKRFKSLALTLILFSLLSVSAPAQGTTAGRTTEAPGPSQALHAAPFYRCLRNFYVAPNGSNSNPGTEAQPWLTIQRADSSSRLGGDCINVAAGTYGANVLVQHGGSEPTPAGYVVYRCQVLGACRVLAPQEGHLWGFRDGGNFVVVDGFEVDGNDALLPGGIADACFATDDQTYGPGNSTHHIWLINNTVHHCNLSGISLAWKEWYYVIHNSVYDNSFTSGWQGSGISLVTLQCIDRANPSCHFGSTYVPSEMDLSFAPSFHNIVSWNDVHENMLSQSNPVPCGSHTDGNGIIMDTFLDGATNKVAYPYRSLVLGNLSYSNGGRGIHVFHASNITVANNTVYGNGRDDCLNVYALGDLSQQGGSNNVWINNISESLLSAANAGCGRYCGGRNAPVVAGDVAGVLDTNTTWSNNVTYGGIGVMLLNNGAAARYFSCINNSCNVDPLLVDPASGNFALQPHSPAIGYGKSQDYLQPALVDAGACTSGMATCP</sequence>
<keyword evidence="3" id="KW-1185">Reference proteome</keyword>
<dbReference type="AlphaFoldDB" id="A0A1H1WS87"/>
<accession>A0A1H1WS87</accession>
<dbReference type="InterPro" id="IPR012334">
    <property type="entry name" value="Pectin_lyas_fold"/>
</dbReference>
<feature type="signal peptide" evidence="1">
    <location>
        <begin position="1"/>
        <end position="35"/>
    </location>
</feature>
<dbReference type="RefSeq" id="WP_146688494.1">
    <property type="nucleotide sequence ID" value="NZ_LT629750.1"/>
</dbReference>
<keyword evidence="1" id="KW-0732">Signal</keyword>
<dbReference type="Proteomes" id="UP000243904">
    <property type="component" value="Chromosome I"/>
</dbReference>
<dbReference type="InterPro" id="IPR022441">
    <property type="entry name" value="Para_beta_helix_rpt-2"/>
</dbReference>
<organism evidence="2 3">
    <name type="scientific">Bradyrhizobium canariense</name>
    <dbReference type="NCBI Taxonomy" id="255045"/>
    <lineage>
        <taxon>Bacteria</taxon>
        <taxon>Pseudomonadati</taxon>
        <taxon>Pseudomonadota</taxon>
        <taxon>Alphaproteobacteria</taxon>
        <taxon>Hyphomicrobiales</taxon>
        <taxon>Nitrobacteraceae</taxon>
        <taxon>Bradyrhizobium</taxon>
    </lineage>
</organism>
<evidence type="ECO:0000256" key="1">
    <source>
        <dbReference type="SAM" id="SignalP"/>
    </source>
</evidence>
<dbReference type="SMART" id="SM00710">
    <property type="entry name" value="PbH1"/>
    <property type="match status" value="4"/>
</dbReference>
<proteinExistence type="predicted"/>
<reference evidence="3" key="1">
    <citation type="submission" date="2016-10" db="EMBL/GenBank/DDBJ databases">
        <authorList>
            <person name="Varghese N."/>
            <person name="Submissions S."/>
        </authorList>
    </citation>
    <scope>NUCLEOTIDE SEQUENCE [LARGE SCALE GENOMIC DNA]</scope>
    <source>
        <strain evidence="3">GAS369</strain>
    </source>
</reference>
<dbReference type="InterPro" id="IPR006626">
    <property type="entry name" value="PbH1"/>
</dbReference>
<dbReference type="InterPro" id="IPR011050">
    <property type="entry name" value="Pectin_lyase_fold/virulence"/>
</dbReference>
<name>A0A1H1WS87_9BRAD</name>
<evidence type="ECO:0000313" key="2">
    <source>
        <dbReference type="EMBL" id="SDT00023.1"/>
    </source>
</evidence>